<feature type="compositionally biased region" description="Basic and acidic residues" evidence="1">
    <location>
        <begin position="234"/>
        <end position="247"/>
    </location>
</feature>
<feature type="compositionally biased region" description="Low complexity" evidence="1">
    <location>
        <begin position="404"/>
        <end position="414"/>
    </location>
</feature>
<evidence type="ECO:0000313" key="3">
    <source>
        <dbReference type="Proteomes" id="UP001140510"/>
    </source>
</evidence>
<feature type="region of interest" description="Disordered" evidence="1">
    <location>
        <begin position="531"/>
        <end position="596"/>
    </location>
</feature>
<feature type="region of interest" description="Disordered" evidence="1">
    <location>
        <begin position="1"/>
        <end position="144"/>
    </location>
</feature>
<organism evidence="2 3">
    <name type="scientific">Didymella pomorum</name>
    <dbReference type="NCBI Taxonomy" id="749634"/>
    <lineage>
        <taxon>Eukaryota</taxon>
        <taxon>Fungi</taxon>
        <taxon>Dikarya</taxon>
        <taxon>Ascomycota</taxon>
        <taxon>Pezizomycotina</taxon>
        <taxon>Dothideomycetes</taxon>
        <taxon>Pleosporomycetidae</taxon>
        <taxon>Pleosporales</taxon>
        <taxon>Pleosporineae</taxon>
        <taxon>Didymellaceae</taxon>
        <taxon>Didymella</taxon>
    </lineage>
</organism>
<feature type="compositionally biased region" description="Basic and acidic residues" evidence="1">
    <location>
        <begin position="545"/>
        <end position="564"/>
    </location>
</feature>
<dbReference type="AlphaFoldDB" id="A0A9W8ZF70"/>
<accession>A0A9W8ZF70</accession>
<evidence type="ECO:0000256" key="1">
    <source>
        <dbReference type="SAM" id="MobiDB-lite"/>
    </source>
</evidence>
<comment type="caution">
    <text evidence="2">The sequence shown here is derived from an EMBL/GenBank/DDBJ whole genome shotgun (WGS) entry which is preliminary data.</text>
</comment>
<feature type="region of interest" description="Disordered" evidence="1">
    <location>
        <begin position="156"/>
        <end position="182"/>
    </location>
</feature>
<name>A0A9W8ZF70_9PLEO</name>
<dbReference type="EMBL" id="JAPEVA010000033">
    <property type="protein sequence ID" value="KAJ4405640.1"/>
    <property type="molecule type" value="Genomic_DNA"/>
</dbReference>
<feature type="compositionally biased region" description="Polar residues" evidence="1">
    <location>
        <begin position="221"/>
        <end position="232"/>
    </location>
</feature>
<gene>
    <name evidence="2" type="ORF">N0V91_005159</name>
</gene>
<feature type="compositionally biased region" description="Low complexity" evidence="1">
    <location>
        <begin position="52"/>
        <end position="74"/>
    </location>
</feature>
<feature type="compositionally biased region" description="Basic and acidic residues" evidence="1">
    <location>
        <begin position="131"/>
        <end position="143"/>
    </location>
</feature>
<feature type="compositionally biased region" description="Basic and acidic residues" evidence="1">
    <location>
        <begin position="301"/>
        <end position="322"/>
    </location>
</feature>
<feature type="region of interest" description="Disordered" evidence="1">
    <location>
        <begin position="197"/>
        <end position="493"/>
    </location>
</feature>
<feature type="compositionally biased region" description="Basic and acidic residues" evidence="1">
    <location>
        <begin position="1"/>
        <end position="16"/>
    </location>
</feature>
<dbReference type="OrthoDB" id="5296at2759"/>
<reference evidence="2" key="1">
    <citation type="submission" date="2022-10" db="EMBL/GenBank/DDBJ databases">
        <title>Tapping the CABI collections for fungal endophytes: first genome assemblies for Collariella, Neodidymelliopsis, Ascochyta clinopodiicola, Didymella pomorum, Didymosphaeria variabile, Neocosmospora piperis and Neocucurbitaria cava.</title>
        <authorList>
            <person name="Hill R."/>
        </authorList>
    </citation>
    <scope>NUCLEOTIDE SEQUENCE</scope>
    <source>
        <strain evidence="2">IMI 355091</strain>
    </source>
</reference>
<keyword evidence="3" id="KW-1185">Reference proteome</keyword>
<feature type="compositionally biased region" description="Basic and acidic residues" evidence="1">
    <location>
        <begin position="281"/>
        <end position="292"/>
    </location>
</feature>
<evidence type="ECO:0000313" key="2">
    <source>
        <dbReference type="EMBL" id="KAJ4405640.1"/>
    </source>
</evidence>
<proteinExistence type="predicted"/>
<feature type="compositionally biased region" description="Basic and acidic residues" evidence="1">
    <location>
        <begin position="574"/>
        <end position="583"/>
    </location>
</feature>
<protein>
    <submittedName>
        <fullName evidence="2">Uncharacterized protein</fullName>
    </submittedName>
</protein>
<feature type="compositionally biased region" description="Polar residues" evidence="1">
    <location>
        <begin position="336"/>
        <end position="360"/>
    </location>
</feature>
<dbReference type="Proteomes" id="UP001140510">
    <property type="component" value="Unassembled WGS sequence"/>
</dbReference>
<sequence length="940" mass="106470">MSHTDHDRYYRPRHDTYSSQPRDADPYSPRYAQPPAPREKPAMRGNMNGYASSSYRDSYSSYDSYDPRRSAAPPRALPRTRKPTWPPSPAVEDENIAANKEVSSAVGSDEGEPPINTRGTVDQEYLLDEIEQPKQHDNDDRRFVFVPGSIDNGLSAAHAAAGGRRKSFAERGNMPHIKTDVEGDPLLFTKRVSTPYSYTPQKESTAPAAAAFTLSPEPITPANTGKPRTTASRDGWDTLRDQNDRPLKPIPVRSRRDSFARSAPQSAKNDVFDDSASEAEDTAHLRINERKPARYSFVKSDSQKEDLRADLRESQPRPEPARQDSTQRPPTARTGCENSSGSSKESPYYQSPRSSSTSVNSEKRKSRPGPVDTGYANSPRAPSRPTSPMHRAPSPKLPSRLRESPPGSRPSSRGNATRPASPLAWSTKISPPSPRQASHVPITEADWHSTYPPVNTNDRSRPPSRFGRHETIQIPPTPRVDIQSPSPVRPSNPLPYPVEDHHADVWMPGEEHYQFDHSTASTRQILRDVPRVASPSIPNSPRQGDTFRERAPRPRTPRPEEAPRMRRSRSNSADSKHSSDGRARPSRTVALIDRPLPNCSRPSATDRYDDWYSLSGYRNFDVCPSCYEGVFAGTPFAHHFSQSRKYERPTERFCDFNSAWMRLAWLLTIKQRRQDIDLIYKLANIADLERLCPGDREVSTERMTWYGIADQRDGLHVANFAVCSADLKNVEALFPSIRGYFTRLPSSSYGIEKHACSLRTTSRRFPKYLDLLVALDAESQSTGQRPNVAKFIKMARENAFKGECARGKAFVRKAWHFIPQLPEFTVCEECYDECVWPQSGALPRLVNKSIQLVPGEDLELGSSCSLYSGRMRRAWDVAVKEEDFKYLERKVLERRRKEVQLAKERRGILQWLAGQEKGTRGYERAREELKDLEREWKDWE</sequence>